<dbReference type="EMBL" id="CAJNBH010000007">
    <property type="protein sequence ID" value="CAE6747934.1"/>
    <property type="molecule type" value="Genomic_DNA"/>
</dbReference>
<gene>
    <name evidence="1" type="ORF">R69776_02782</name>
</gene>
<comment type="caution">
    <text evidence="1">The sequence shown here is derived from an EMBL/GenBank/DDBJ whole genome shotgun (WGS) entry which is preliminary data.</text>
</comment>
<keyword evidence="2" id="KW-1185">Reference proteome</keyword>
<dbReference type="RefSeq" id="WP_200658652.1">
    <property type="nucleotide sequence ID" value="NZ_CAJNBH010000007.1"/>
</dbReference>
<name>A0ABN7LFP6_9BURK</name>
<accession>A0ABN7LFP6</accession>
<protein>
    <recommendedName>
        <fullName evidence="3">Membrane bound FAD containing D-sorbitol dehydrogenase</fullName>
    </recommendedName>
</protein>
<evidence type="ECO:0000313" key="2">
    <source>
        <dbReference type="Proteomes" id="UP000673821"/>
    </source>
</evidence>
<dbReference type="Pfam" id="PF12318">
    <property type="entry name" value="FAD-SLDH"/>
    <property type="match status" value="1"/>
</dbReference>
<proteinExistence type="predicted"/>
<dbReference type="InterPro" id="IPR006311">
    <property type="entry name" value="TAT_signal"/>
</dbReference>
<evidence type="ECO:0008006" key="3">
    <source>
        <dbReference type="Google" id="ProtNLM"/>
    </source>
</evidence>
<reference evidence="1 2" key="1">
    <citation type="submission" date="2021-02" db="EMBL/GenBank/DDBJ databases">
        <authorList>
            <person name="Vanwijnsberghe S."/>
        </authorList>
    </citation>
    <scope>NUCLEOTIDE SEQUENCE [LARGE SCALE GENOMIC DNA]</scope>
    <source>
        <strain evidence="1 2">R-69776</strain>
    </source>
</reference>
<sequence length="205" mass="21620">MINKNLVPMNPVTGEEIDYSFVDSTSRRAMLKTLAIAAQLAFLSPVAAFAQPSVRETDFLALSKALTGHGSMNPIVGKRLYAALVASDSTFADRTVRLTGLMQAGQTPQQLLARASGAGLRETVQAIVAGWYTGTVTHGNRSQLIAYDDALMYSTVSDGLTVPTYCSNGPLWWSKAPPAAGVVTPAEAAKARLAPAPAPVTNRQA</sequence>
<dbReference type="PROSITE" id="PS51318">
    <property type="entry name" value="TAT"/>
    <property type="match status" value="1"/>
</dbReference>
<dbReference type="Proteomes" id="UP000673821">
    <property type="component" value="Unassembled WGS sequence"/>
</dbReference>
<organism evidence="1 2">
    <name type="scientific">Paraburkholderia nemoris</name>
    <dbReference type="NCBI Taxonomy" id="2793076"/>
    <lineage>
        <taxon>Bacteria</taxon>
        <taxon>Pseudomonadati</taxon>
        <taxon>Pseudomonadota</taxon>
        <taxon>Betaproteobacteria</taxon>
        <taxon>Burkholderiales</taxon>
        <taxon>Burkholderiaceae</taxon>
        <taxon>Paraburkholderia</taxon>
    </lineage>
</organism>
<dbReference type="InterPro" id="IPR024651">
    <property type="entry name" value="FAD-SLDH_ssu"/>
</dbReference>
<evidence type="ECO:0000313" key="1">
    <source>
        <dbReference type="EMBL" id="CAE6747934.1"/>
    </source>
</evidence>